<accession>A0A8C8BVE2</accession>
<dbReference type="Pfam" id="PF06201">
    <property type="entry name" value="PITH"/>
    <property type="match status" value="1"/>
</dbReference>
<protein>
    <recommendedName>
        <fullName evidence="3">PITH domain-containing protein</fullName>
    </recommendedName>
</protein>
<keyword evidence="5" id="KW-1185">Reference proteome</keyword>
<dbReference type="Ensembl" id="ENSOTST00005002446.2">
    <property type="protein sequence ID" value="ENSOTSP00005002190.2"/>
    <property type="gene ID" value="ENSOTSG00005001118.2"/>
</dbReference>
<organism evidence="4 5">
    <name type="scientific">Oncorhynchus tshawytscha</name>
    <name type="common">Chinook salmon</name>
    <name type="synonym">Salmo tshawytscha</name>
    <dbReference type="NCBI Taxonomy" id="74940"/>
    <lineage>
        <taxon>Eukaryota</taxon>
        <taxon>Metazoa</taxon>
        <taxon>Chordata</taxon>
        <taxon>Craniata</taxon>
        <taxon>Vertebrata</taxon>
        <taxon>Euteleostomi</taxon>
        <taxon>Actinopterygii</taxon>
        <taxon>Neopterygii</taxon>
        <taxon>Teleostei</taxon>
        <taxon>Protacanthopterygii</taxon>
        <taxon>Salmoniformes</taxon>
        <taxon>Salmonidae</taxon>
        <taxon>Salmoninae</taxon>
        <taxon>Oncorhynchus</taxon>
    </lineage>
</organism>
<evidence type="ECO:0000313" key="4">
    <source>
        <dbReference type="Ensembl" id="ENSOTSP00005002190.2"/>
    </source>
</evidence>
<dbReference type="Gene3D" id="2.60.120.470">
    <property type="entry name" value="PITH domain"/>
    <property type="match status" value="1"/>
</dbReference>
<dbReference type="GO" id="GO:0005737">
    <property type="term" value="C:cytoplasm"/>
    <property type="evidence" value="ECO:0007669"/>
    <property type="project" value="UniProtKB-ARBA"/>
</dbReference>
<dbReference type="Pfam" id="PF00085">
    <property type="entry name" value="Thioredoxin"/>
    <property type="match status" value="1"/>
</dbReference>
<reference evidence="4" key="2">
    <citation type="submission" date="2025-09" db="UniProtKB">
        <authorList>
            <consortium name="Ensembl"/>
        </authorList>
    </citation>
    <scope>IDENTIFICATION</scope>
</reference>
<dbReference type="SUPFAM" id="SSF52833">
    <property type="entry name" value="Thioredoxin-like"/>
    <property type="match status" value="1"/>
</dbReference>
<dbReference type="CDD" id="cd02947">
    <property type="entry name" value="TRX_family"/>
    <property type="match status" value="1"/>
</dbReference>
<dbReference type="InterPro" id="IPR013766">
    <property type="entry name" value="Thioredoxin_domain"/>
</dbReference>
<gene>
    <name evidence="4" type="primary">TXNL1</name>
</gene>
<dbReference type="InterPro" id="IPR010400">
    <property type="entry name" value="PITH_dom"/>
</dbReference>
<dbReference type="GeneTree" id="ENSGT00940000156170"/>
<dbReference type="InterPro" id="IPR008979">
    <property type="entry name" value="Galactose-bd-like_sf"/>
</dbReference>
<dbReference type="PROSITE" id="PS51532">
    <property type="entry name" value="PITH"/>
    <property type="match status" value="1"/>
</dbReference>
<keyword evidence="1" id="KW-1015">Disulfide bond</keyword>
<proteinExistence type="predicted"/>
<dbReference type="InterPro" id="IPR036249">
    <property type="entry name" value="Thioredoxin-like_sf"/>
</dbReference>
<evidence type="ECO:0000259" key="3">
    <source>
        <dbReference type="PROSITE" id="PS51532"/>
    </source>
</evidence>
<dbReference type="AlphaFoldDB" id="A0A8C8BVE2"/>
<evidence type="ECO:0000256" key="1">
    <source>
        <dbReference type="ARBA" id="ARBA00023157"/>
    </source>
</evidence>
<dbReference type="SUPFAM" id="SSF49785">
    <property type="entry name" value="Galactose-binding domain-like"/>
    <property type="match status" value="1"/>
</dbReference>
<evidence type="ECO:0000256" key="2">
    <source>
        <dbReference type="ARBA" id="ARBA00023284"/>
    </source>
</evidence>
<name>A0A8C8BVE2_ONCTS</name>
<sequence length="272" mass="30357">MVGVKVIGNDSEFQPELTAAGSRLAVVKFTMAGCRPCVRISPAFNMLSNKYPHVVFLEVDVHVCQATAAANNISATPTFLFFRNKVRVDLYQGADASGLEEKIKQHVENDPGSNEDSDIPKGYLLVTMAFNQPVKLYSMKLQTSDFAQAPKCVKIFINLPRSMDFDDAERSEATQTLDLAEEDFKDDGLIPLRYVKFQNVQSVTMFVKNNQGDEETTKINYLTFIGTPVQATNMNDFKRVRSGISTNRVSEYSTLDGTCLLQYVHNVLVEIV</sequence>
<reference evidence="4" key="1">
    <citation type="submission" date="2025-08" db="UniProtKB">
        <authorList>
            <consortium name="Ensembl"/>
        </authorList>
    </citation>
    <scope>IDENTIFICATION</scope>
</reference>
<dbReference type="InterPro" id="IPR037047">
    <property type="entry name" value="PITH_dom_sf"/>
</dbReference>
<feature type="domain" description="PITH" evidence="3">
    <location>
        <begin position="68"/>
        <end position="244"/>
    </location>
</feature>
<dbReference type="Proteomes" id="UP000694402">
    <property type="component" value="Unassembled WGS sequence"/>
</dbReference>
<dbReference type="PANTHER" id="PTHR46115">
    <property type="entry name" value="THIOREDOXIN-LIKE PROTEIN 1"/>
    <property type="match status" value="1"/>
</dbReference>
<evidence type="ECO:0000313" key="5">
    <source>
        <dbReference type="Proteomes" id="UP000694402"/>
    </source>
</evidence>
<keyword evidence="2" id="KW-0676">Redox-active center</keyword>